<reference evidence="3 4" key="1">
    <citation type="submission" date="2017-05" db="EMBL/GenBank/DDBJ databases">
        <title>The Genome Sequence of Enterococcus mundtii 6B1_DIV0119.</title>
        <authorList>
            <consortium name="The Broad Institute Genomics Platform"/>
            <consortium name="The Broad Institute Genomic Center for Infectious Diseases"/>
            <person name="Earl A."/>
            <person name="Manson A."/>
            <person name="Schwartman J."/>
            <person name="Gilmore M."/>
            <person name="Abouelleil A."/>
            <person name="Cao P."/>
            <person name="Chapman S."/>
            <person name="Cusick C."/>
            <person name="Shea T."/>
            <person name="Young S."/>
            <person name="Neafsey D."/>
            <person name="Nusbaum C."/>
            <person name="Birren B."/>
        </authorList>
    </citation>
    <scope>NUCLEOTIDE SEQUENCE [LARGE SCALE GENOMIC DNA]</scope>
    <source>
        <strain evidence="3 4">6B1_DIV0119</strain>
    </source>
</reference>
<accession>A0A242L1S7</accession>
<feature type="region of interest" description="Disordered" evidence="1">
    <location>
        <begin position="29"/>
        <end position="88"/>
    </location>
</feature>
<feature type="signal peptide" evidence="2">
    <location>
        <begin position="1"/>
        <end position="22"/>
    </location>
</feature>
<dbReference type="PROSITE" id="PS51257">
    <property type="entry name" value="PROKAR_LIPOPROTEIN"/>
    <property type="match status" value="1"/>
</dbReference>
<evidence type="ECO:0008006" key="5">
    <source>
        <dbReference type="Google" id="ProtNLM"/>
    </source>
</evidence>
<dbReference type="EMBL" id="NGMS01000001">
    <property type="protein sequence ID" value="OTP27770.1"/>
    <property type="molecule type" value="Genomic_DNA"/>
</dbReference>
<comment type="caution">
    <text evidence="3">The sequence shown here is derived from an EMBL/GenBank/DDBJ whole genome shotgun (WGS) entry which is preliminary data.</text>
</comment>
<dbReference type="RefSeq" id="WP_086334903.1">
    <property type="nucleotide sequence ID" value="NZ_JAQLKJ010000020.1"/>
</dbReference>
<sequence length="170" mass="18827">MNKVVYGLLMSALFLGACGSNGVDGEYEYDPFGSTAQQQSDETSSSSSYTKPSRNYTPSSSRRTTESSSESSSSENKESNSVTTDQRDTLIVFTQMDSEDRGYKLKFQGSDLWNVSVNEIDNGKRWIVTTEDSTYGRVKAIYEWDGNKDSGATLIYLLISGEELVNNLHS</sequence>
<evidence type="ECO:0000313" key="3">
    <source>
        <dbReference type="EMBL" id="OTP27770.1"/>
    </source>
</evidence>
<protein>
    <recommendedName>
        <fullName evidence="5">Lipoprotein</fullName>
    </recommendedName>
</protein>
<proteinExistence type="predicted"/>
<feature type="chain" id="PRO_5011311601" description="Lipoprotein" evidence="2">
    <location>
        <begin position="23"/>
        <end position="170"/>
    </location>
</feature>
<gene>
    <name evidence="3" type="ORF">A5802_001506</name>
</gene>
<name>A0A242L1S7_ENTMU</name>
<dbReference type="AlphaFoldDB" id="A0A242L1S7"/>
<feature type="compositionally biased region" description="Low complexity" evidence="1">
    <location>
        <begin position="34"/>
        <end position="74"/>
    </location>
</feature>
<evidence type="ECO:0000256" key="2">
    <source>
        <dbReference type="SAM" id="SignalP"/>
    </source>
</evidence>
<evidence type="ECO:0000256" key="1">
    <source>
        <dbReference type="SAM" id="MobiDB-lite"/>
    </source>
</evidence>
<organism evidence="3 4">
    <name type="scientific">Enterococcus mundtii</name>
    <dbReference type="NCBI Taxonomy" id="53346"/>
    <lineage>
        <taxon>Bacteria</taxon>
        <taxon>Bacillati</taxon>
        <taxon>Bacillota</taxon>
        <taxon>Bacilli</taxon>
        <taxon>Lactobacillales</taxon>
        <taxon>Enterococcaceae</taxon>
        <taxon>Enterococcus</taxon>
    </lineage>
</organism>
<evidence type="ECO:0000313" key="4">
    <source>
        <dbReference type="Proteomes" id="UP000195024"/>
    </source>
</evidence>
<keyword evidence="2" id="KW-0732">Signal</keyword>
<dbReference type="Proteomes" id="UP000195024">
    <property type="component" value="Unassembled WGS sequence"/>
</dbReference>